<dbReference type="InterPro" id="IPR050900">
    <property type="entry name" value="Transposase_IS3/IS150/IS904"/>
</dbReference>
<dbReference type="Gene3D" id="3.30.420.10">
    <property type="entry name" value="Ribonuclease H-like superfamily/Ribonuclease H"/>
    <property type="match status" value="1"/>
</dbReference>
<evidence type="ECO:0000256" key="1">
    <source>
        <dbReference type="ARBA" id="ARBA00002286"/>
    </source>
</evidence>
<dbReference type="PANTHER" id="PTHR46889">
    <property type="entry name" value="TRANSPOSASE INSF FOR INSERTION SEQUENCE IS3B-RELATED"/>
    <property type="match status" value="1"/>
</dbReference>
<dbReference type="GO" id="GO:0003676">
    <property type="term" value="F:nucleic acid binding"/>
    <property type="evidence" value="ECO:0007669"/>
    <property type="project" value="InterPro"/>
</dbReference>
<dbReference type="InterPro" id="IPR025948">
    <property type="entry name" value="HTH-like_dom"/>
</dbReference>
<dbReference type="Pfam" id="PF13333">
    <property type="entry name" value="rve_2"/>
    <property type="match status" value="1"/>
</dbReference>
<dbReference type="Pfam" id="PF00665">
    <property type="entry name" value="rve"/>
    <property type="match status" value="1"/>
</dbReference>
<dbReference type="InterPro" id="IPR036397">
    <property type="entry name" value="RNaseH_sf"/>
</dbReference>
<dbReference type="InterPro" id="IPR012337">
    <property type="entry name" value="RNaseH-like_sf"/>
</dbReference>
<dbReference type="NCBIfam" id="NF033516">
    <property type="entry name" value="transpos_IS3"/>
    <property type="match status" value="1"/>
</dbReference>
<name>A0A0B7P158_PROFF</name>
<feature type="domain" description="Integrase catalytic" evidence="2">
    <location>
        <begin position="117"/>
        <end position="293"/>
    </location>
</feature>
<accession>A0A0B7P158</accession>
<gene>
    <name evidence="3" type="primary">int</name>
    <name evidence="3" type="ORF">PFCIRM138_06035</name>
</gene>
<protein>
    <submittedName>
        <fullName evidence="3">Integrase, catalytic region</fullName>
    </submittedName>
</protein>
<dbReference type="GO" id="GO:0015074">
    <property type="term" value="P:DNA integration"/>
    <property type="evidence" value="ECO:0007669"/>
    <property type="project" value="InterPro"/>
</dbReference>
<evidence type="ECO:0000259" key="2">
    <source>
        <dbReference type="PROSITE" id="PS50994"/>
    </source>
</evidence>
<proteinExistence type="predicted"/>
<comment type="function">
    <text evidence="1">Involved in the transposition of the insertion sequence.</text>
</comment>
<dbReference type="PANTHER" id="PTHR46889:SF4">
    <property type="entry name" value="TRANSPOSASE INSO FOR INSERTION SEQUENCE ELEMENT IS911B-RELATED"/>
    <property type="match status" value="1"/>
</dbReference>
<dbReference type="InterPro" id="IPR001584">
    <property type="entry name" value="Integrase_cat-core"/>
</dbReference>
<dbReference type="InterPro" id="IPR048020">
    <property type="entry name" value="Transpos_IS3"/>
</dbReference>
<reference evidence="3" key="1">
    <citation type="submission" date="2014-08" db="EMBL/GenBank/DDBJ databases">
        <authorList>
            <person name="Falentin Helene"/>
        </authorList>
    </citation>
    <scope>NUCLEOTIDE SEQUENCE</scope>
</reference>
<evidence type="ECO:0000313" key="3">
    <source>
        <dbReference type="EMBL" id="CEP27794.1"/>
    </source>
</evidence>
<dbReference type="SUPFAM" id="SSF53098">
    <property type="entry name" value="Ribonuclease H-like"/>
    <property type="match status" value="1"/>
</dbReference>
<sequence length="300" mass="34186">MNEKYSLMRAEKAHFSVVRMARLLHVSRSGYYTWVKTSEHPAASPRAVTRRRLDRRVRAAWVNSHRTYGAPRVHAVLTRAGVAVDRKTVAASMRRQGICGVSPRRFRPVTTLPGTRTHSIPDRCLRRWDRHRVNAVWVTDITYLRTREGWVYLCGVKDACSRKIISTAMSTTMTTDLVATALHRARAIRGDTAENVVIHSDRGAQFTSQQMHECCQQLRLDQSMGRTGVCWDNAMIESQWSVLKSEYYDRHTFDTVTEAIHGVERWITGFYNTKRLNSAIGYQTPVEFEASQAASLALTA</sequence>
<organism evidence="3">
    <name type="scientific">Propionibacterium freudenreichii subsp. freudenreichii</name>
    <dbReference type="NCBI Taxonomy" id="66712"/>
    <lineage>
        <taxon>Bacteria</taxon>
        <taxon>Bacillati</taxon>
        <taxon>Actinomycetota</taxon>
        <taxon>Actinomycetes</taxon>
        <taxon>Propionibacteriales</taxon>
        <taxon>Propionibacteriaceae</taxon>
        <taxon>Propionibacterium</taxon>
    </lineage>
</organism>
<dbReference type="Pfam" id="PF13276">
    <property type="entry name" value="HTH_21"/>
    <property type="match status" value="1"/>
</dbReference>
<dbReference type="PROSITE" id="PS50994">
    <property type="entry name" value="INTEGRASE"/>
    <property type="match status" value="1"/>
</dbReference>
<dbReference type="AlphaFoldDB" id="A0A0B7P158"/>
<dbReference type="EMBL" id="LM676444">
    <property type="protein sequence ID" value="CEP27794.1"/>
    <property type="molecule type" value="Genomic_DNA"/>
</dbReference>